<proteinExistence type="predicted"/>
<feature type="compositionally biased region" description="Polar residues" evidence="1">
    <location>
        <begin position="168"/>
        <end position="185"/>
    </location>
</feature>
<keyword evidence="4" id="KW-1185">Reference proteome</keyword>
<evidence type="ECO:0000313" key="3">
    <source>
        <dbReference type="EMBL" id="CEI68922.1"/>
    </source>
</evidence>
<evidence type="ECO:0000313" key="4">
    <source>
        <dbReference type="Proteomes" id="UP000245910"/>
    </source>
</evidence>
<feature type="region of interest" description="Disordered" evidence="1">
    <location>
        <begin position="58"/>
        <end position="83"/>
    </location>
</feature>
<dbReference type="STRING" id="56646.A0A2L2TD65"/>
<dbReference type="GO" id="GO:0005634">
    <property type="term" value="C:nucleus"/>
    <property type="evidence" value="ECO:0007669"/>
    <property type="project" value="TreeGrafter"/>
</dbReference>
<organism evidence="3 4">
    <name type="scientific">Fusarium venenatum</name>
    <dbReference type="NCBI Taxonomy" id="56646"/>
    <lineage>
        <taxon>Eukaryota</taxon>
        <taxon>Fungi</taxon>
        <taxon>Dikarya</taxon>
        <taxon>Ascomycota</taxon>
        <taxon>Pezizomycotina</taxon>
        <taxon>Sordariomycetes</taxon>
        <taxon>Hypocreomycetidae</taxon>
        <taxon>Hypocreales</taxon>
        <taxon>Nectriaceae</taxon>
        <taxon>Fusarium</taxon>
    </lineage>
</organism>
<reference evidence="4" key="1">
    <citation type="submission" date="2014-10" db="EMBL/GenBank/DDBJ databases">
        <authorList>
            <person name="King R."/>
        </authorList>
    </citation>
    <scope>NUCLEOTIDE SEQUENCE [LARGE SCALE GENOMIC DNA]</scope>
    <source>
        <strain evidence="4">A3/5</strain>
    </source>
</reference>
<feature type="compositionally biased region" description="Basic and acidic residues" evidence="1">
    <location>
        <begin position="186"/>
        <end position="216"/>
    </location>
</feature>
<dbReference type="InterPro" id="IPR005062">
    <property type="entry name" value="SAC3/GANP/THP3_conserved"/>
</dbReference>
<name>A0A2L2TD65_9HYPO</name>
<sequence length="631" mass="70989">MMPTWSAQQAPSVTQQTVPTSYAYPTNPAFIPVAVRQGFNQYGAPPAPYAGYAPPPPPVQPQMSSASPVNGVTATPEQAKSKVDWPESVRSYVQRSFLPQYDEPTVPRAEIEAKLKDTIGNAKANGTLYTLDWDNMPLPQALVKAERDANTKQSFQVPLNSKKRKSTDFASNDNSQPPWRTNSRSSLEDRISYSSPDKRASMDDPLPKSSKFQKEANKRKRRFENEYKSLRSPSPPPASSGPIVGTCEVLEKKYLRLTAPPVPSKVRPERILRQTLDLLKKKWKRESNYSYICDQFKSMRQDLTVQHIKNDFTVSVYEIHARIALEKGDIGEYNQCQTQLRSLYGMGLKGNPIEFKAYRILYFIHTANRTGLNDTLADLTTAEKEEKAIKHALDVRSSLALGNYHRFFQLYLDTPNMGAYLMDMFVVRERLAALCNICKAYKPDVKLRFITEELGFESDADAAQFIIDHQGQHLLEDRTDYIAFLTGKAGPLFEAARSTAFQKVDIKASIPAPSLTTEATLLMYGASQNWMGWDGTDSRYNVFVWDAVGYQPLISLLFLVLLRPVDGGFVTEPGLCALALTVHSFVGCISDHQSPSPEVVNAIIEDKMTFNYKKPVEQLSFEFERGSCNYK</sequence>
<feature type="domain" description="SAC3/GANP/THP3 conserved" evidence="2">
    <location>
        <begin position="251"/>
        <end position="470"/>
    </location>
</feature>
<dbReference type="EMBL" id="LN649231">
    <property type="protein sequence ID" value="CEI68922.1"/>
    <property type="molecule type" value="Genomic_DNA"/>
</dbReference>
<evidence type="ECO:0000256" key="1">
    <source>
        <dbReference type="SAM" id="MobiDB-lite"/>
    </source>
</evidence>
<dbReference type="PANTHER" id="PTHR12436">
    <property type="entry name" value="80 KDA MCM3-ASSOCIATED PROTEIN"/>
    <property type="match status" value="1"/>
</dbReference>
<protein>
    <recommendedName>
        <fullName evidence="2">SAC3/GANP/THP3 conserved domain-containing protein</fullName>
    </recommendedName>
</protein>
<dbReference type="PANTHER" id="PTHR12436:SF4">
    <property type="entry name" value="LEUKOCYTE RECEPTOR CLUSTER MEMBER 8"/>
    <property type="match status" value="1"/>
</dbReference>
<accession>A0A2L2TD65</accession>
<dbReference type="Proteomes" id="UP000245910">
    <property type="component" value="Chromosome III"/>
</dbReference>
<dbReference type="AlphaFoldDB" id="A0A2L2TD65"/>
<dbReference type="Gene3D" id="1.25.40.990">
    <property type="match status" value="1"/>
</dbReference>
<dbReference type="FunFam" id="1.25.40.990:FF:000006">
    <property type="entry name" value="Putative SAC3/GANP domain protein"/>
    <property type="match status" value="1"/>
</dbReference>
<dbReference type="InterPro" id="IPR045107">
    <property type="entry name" value="SAC3/GANP/THP3"/>
</dbReference>
<dbReference type="Pfam" id="PF03399">
    <property type="entry name" value="SAC3_GANP"/>
    <property type="match status" value="1"/>
</dbReference>
<feature type="region of interest" description="Disordered" evidence="1">
    <location>
        <begin position="147"/>
        <end position="243"/>
    </location>
</feature>
<evidence type="ECO:0000259" key="2">
    <source>
        <dbReference type="Pfam" id="PF03399"/>
    </source>
</evidence>